<dbReference type="Pfam" id="PF03466">
    <property type="entry name" value="LysR_substrate"/>
    <property type="match status" value="1"/>
</dbReference>
<name>A0A0M7AIV1_9HYPH</name>
<dbReference type="PANTHER" id="PTHR30537">
    <property type="entry name" value="HTH-TYPE TRANSCRIPTIONAL REGULATOR"/>
    <property type="match status" value="1"/>
</dbReference>
<organism evidence="6 7">
    <name type="scientific">Roseibium alexandrii</name>
    <dbReference type="NCBI Taxonomy" id="388408"/>
    <lineage>
        <taxon>Bacteria</taxon>
        <taxon>Pseudomonadati</taxon>
        <taxon>Pseudomonadota</taxon>
        <taxon>Alphaproteobacteria</taxon>
        <taxon>Hyphomicrobiales</taxon>
        <taxon>Stappiaceae</taxon>
        <taxon>Roseibium</taxon>
    </lineage>
</organism>
<dbReference type="EMBL" id="CXWD01000017">
    <property type="protein sequence ID" value="CTQ74346.1"/>
    <property type="molecule type" value="Genomic_DNA"/>
</dbReference>
<comment type="similarity">
    <text evidence="1">Belongs to the LysR transcriptional regulatory family.</text>
</comment>
<dbReference type="InterPro" id="IPR036390">
    <property type="entry name" value="WH_DNA-bd_sf"/>
</dbReference>
<dbReference type="InterPro" id="IPR058163">
    <property type="entry name" value="LysR-type_TF_proteobact-type"/>
</dbReference>
<keyword evidence="7" id="KW-1185">Reference proteome</keyword>
<feature type="domain" description="HTH lysR-type" evidence="5">
    <location>
        <begin position="58"/>
        <end position="115"/>
    </location>
</feature>
<evidence type="ECO:0000313" key="7">
    <source>
        <dbReference type="Proteomes" id="UP000053235"/>
    </source>
</evidence>
<dbReference type="CDD" id="cd08422">
    <property type="entry name" value="PBP2_CrgA_like"/>
    <property type="match status" value="1"/>
</dbReference>
<sequence length="373" mass="40795">MSQTAQLVVTFSAGAVFKLVSGVEHDGLLRFGGDVVPYCVHLKNVVYIVRIFRKFGIMRLDDLEFFIRVAELGSLSGAGREIGLSPSAASARLSNLEKTFGAQLFARTTRKTALTEAGRVLLDHARSAIHELQQARQALEATQDSPQGALRISCNTFFGRKHILPHLVEFRSLYPDVQIEMDISDRMVDVVQEGYDMAIRGAPLADSSLLARRLGGNPRALCASPDYLARKGRPKTPEDLNNHDCISMASVPVWYFDGPDGEVGFELKKPVIKGDSGDLTYDAAIHGLGLSLKSLAHVWEDLRDGRLVAVMEDYPVARVGAIWAVYPPTRFVPPKVSVFVDFLISKYGKPAYWESDYRDAGAAGIGTAPAKSA</sequence>
<dbReference type="InterPro" id="IPR000847">
    <property type="entry name" value="LysR_HTH_N"/>
</dbReference>
<keyword evidence="3" id="KW-0238">DNA-binding</keyword>
<keyword evidence="2" id="KW-0805">Transcription regulation</keyword>
<protein>
    <submittedName>
        <fullName evidence="6">D-malate degradation protein R</fullName>
    </submittedName>
</protein>
<dbReference type="PROSITE" id="PS50931">
    <property type="entry name" value="HTH_LYSR"/>
    <property type="match status" value="1"/>
</dbReference>
<dbReference type="GO" id="GO:0003700">
    <property type="term" value="F:DNA-binding transcription factor activity"/>
    <property type="evidence" value="ECO:0007669"/>
    <property type="project" value="InterPro"/>
</dbReference>
<dbReference type="Pfam" id="PF00126">
    <property type="entry name" value="HTH_1"/>
    <property type="match status" value="1"/>
</dbReference>
<evidence type="ECO:0000259" key="5">
    <source>
        <dbReference type="PROSITE" id="PS50931"/>
    </source>
</evidence>
<evidence type="ECO:0000256" key="2">
    <source>
        <dbReference type="ARBA" id="ARBA00023015"/>
    </source>
</evidence>
<keyword evidence="4" id="KW-0804">Transcription</keyword>
<dbReference type="AlphaFoldDB" id="A0A0M7AIV1"/>
<accession>A0A0M7AIV1</accession>
<evidence type="ECO:0000256" key="3">
    <source>
        <dbReference type="ARBA" id="ARBA00023125"/>
    </source>
</evidence>
<dbReference type="Proteomes" id="UP000053235">
    <property type="component" value="Unassembled WGS sequence"/>
</dbReference>
<dbReference type="GO" id="GO:0006351">
    <property type="term" value="P:DNA-templated transcription"/>
    <property type="evidence" value="ECO:0007669"/>
    <property type="project" value="TreeGrafter"/>
</dbReference>
<dbReference type="InterPro" id="IPR036388">
    <property type="entry name" value="WH-like_DNA-bd_sf"/>
</dbReference>
<gene>
    <name evidence="6" type="primary">dmlR_12</name>
    <name evidence="6" type="ORF">LAX5112_03833</name>
</gene>
<evidence type="ECO:0000313" key="6">
    <source>
        <dbReference type="EMBL" id="CTQ74346.1"/>
    </source>
</evidence>
<dbReference type="PANTHER" id="PTHR30537:SF21">
    <property type="entry name" value="HTH-TYPE TRANSCRIPTIONAL REGULATOR SINR-RELATED"/>
    <property type="match status" value="1"/>
</dbReference>
<dbReference type="STRING" id="388408.LAX5112_03833"/>
<dbReference type="InterPro" id="IPR005119">
    <property type="entry name" value="LysR_subst-bd"/>
</dbReference>
<dbReference type="GO" id="GO:0043565">
    <property type="term" value="F:sequence-specific DNA binding"/>
    <property type="evidence" value="ECO:0007669"/>
    <property type="project" value="TreeGrafter"/>
</dbReference>
<dbReference type="Gene3D" id="1.10.10.10">
    <property type="entry name" value="Winged helix-like DNA-binding domain superfamily/Winged helix DNA-binding domain"/>
    <property type="match status" value="1"/>
</dbReference>
<dbReference type="SUPFAM" id="SSF53850">
    <property type="entry name" value="Periplasmic binding protein-like II"/>
    <property type="match status" value="1"/>
</dbReference>
<dbReference type="Gene3D" id="3.40.190.290">
    <property type="match status" value="1"/>
</dbReference>
<evidence type="ECO:0000256" key="1">
    <source>
        <dbReference type="ARBA" id="ARBA00009437"/>
    </source>
</evidence>
<reference evidence="7" key="1">
    <citation type="submission" date="2015-07" db="EMBL/GenBank/DDBJ databases">
        <authorList>
            <person name="Rodrigo-Torres Lidia"/>
            <person name="Arahal R.David."/>
        </authorList>
    </citation>
    <scope>NUCLEOTIDE SEQUENCE [LARGE SCALE GENOMIC DNA]</scope>
    <source>
        <strain evidence="7">CECT 5112</strain>
    </source>
</reference>
<dbReference type="SUPFAM" id="SSF46785">
    <property type="entry name" value="Winged helix' DNA-binding domain"/>
    <property type="match status" value="1"/>
</dbReference>
<evidence type="ECO:0000256" key="4">
    <source>
        <dbReference type="ARBA" id="ARBA00023163"/>
    </source>
</evidence>
<dbReference type="FunFam" id="1.10.10.10:FF:000001">
    <property type="entry name" value="LysR family transcriptional regulator"/>
    <property type="match status" value="1"/>
</dbReference>
<proteinExistence type="inferred from homology"/>